<evidence type="ECO:0008006" key="3">
    <source>
        <dbReference type="Google" id="ProtNLM"/>
    </source>
</evidence>
<dbReference type="InterPro" id="IPR015315">
    <property type="entry name" value="DUF1963"/>
</dbReference>
<dbReference type="PANTHER" id="PTHR36436">
    <property type="entry name" value="SLL5081 PROTEIN"/>
    <property type="match status" value="1"/>
</dbReference>
<evidence type="ECO:0000313" key="2">
    <source>
        <dbReference type="Proteomes" id="UP000070355"/>
    </source>
</evidence>
<dbReference type="RefSeq" id="WP_060914676.1">
    <property type="nucleotide sequence ID" value="NZ_KQ959991.1"/>
</dbReference>
<dbReference type="Gene3D" id="2.30.320.10">
    <property type="entry name" value="YwqG-like"/>
    <property type="match status" value="1"/>
</dbReference>
<dbReference type="AlphaFoldDB" id="A0A133ZQJ2"/>
<dbReference type="Proteomes" id="UP000070355">
    <property type="component" value="Unassembled WGS sequence"/>
</dbReference>
<comment type="caution">
    <text evidence="1">The sequence shown here is derived from an EMBL/GenBank/DDBJ whole genome shotgun (WGS) entry which is preliminary data.</text>
</comment>
<protein>
    <recommendedName>
        <fullName evidence="3">DUF1963 domain-containing protein</fullName>
    </recommendedName>
</protein>
<dbReference type="PATRIC" id="fig|1379.3.peg.1611"/>
<sequence length="277" mass="31881">MITLEDINIVIEEIKKNNSRECINIIIEENNSLNLTDSKFGGLPYISTDSDTPKDSNGNQLALLAQINCSNLPENTLYPKEGLLQFWISRNDDFGLGNKKDYCVKYIKNIENNITKESILNKYKLLDEENSEEYSPFNKKNTSFALKFEKGISTITSTDFLFEDIALKTIHELFPDENIEDLYDDLERDVFNTLFKAFSGVDHAIGAYPTFTQWDPRNPEEKDAYGITLLQVESHWDNDSNSSGIMWGDSGVANFFINKEKLEHLNFEDVLFNWDCF</sequence>
<accession>A0A133ZQJ2</accession>
<dbReference type="OrthoDB" id="57088at2"/>
<dbReference type="InterPro" id="IPR035948">
    <property type="entry name" value="YwqG-like_sf"/>
</dbReference>
<name>A0A133ZQJ2_9BACL</name>
<dbReference type="PANTHER" id="PTHR36436:SF6">
    <property type="entry name" value="SLL5081 PROTEIN"/>
    <property type="match status" value="1"/>
</dbReference>
<reference evidence="2" key="1">
    <citation type="submission" date="2016-01" db="EMBL/GenBank/DDBJ databases">
        <authorList>
            <person name="Mitreva M."/>
            <person name="Pepin K.H."/>
            <person name="Mihindukulasuriya K.A."/>
            <person name="Fulton R."/>
            <person name="Fronick C."/>
            <person name="O'Laughlin M."/>
            <person name="Miner T."/>
            <person name="Herter B."/>
            <person name="Rosa B.A."/>
            <person name="Cordes M."/>
            <person name="Tomlinson C."/>
            <person name="Wollam A."/>
            <person name="Palsikar V.B."/>
            <person name="Mardis E.R."/>
            <person name="Wilson R.K."/>
        </authorList>
    </citation>
    <scope>NUCLEOTIDE SEQUENCE [LARGE SCALE GENOMIC DNA]</scope>
    <source>
        <strain evidence="2">DNF01167</strain>
    </source>
</reference>
<dbReference type="EMBL" id="LSDC01000120">
    <property type="protein sequence ID" value="KXB57680.1"/>
    <property type="molecule type" value="Genomic_DNA"/>
</dbReference>
<dbReference type="SUPFAM" id="SSF103032">
    <property type="entry name" value="Hypothetical protein YwqG"/>
    <property type="match status" value="1"/>
</dbReference>
<organism evidence="1 2">
    <name type="scientific">Gemella haemolysans</name>
    <dbReference type="NCBI Taxonomy" id="1379"/>
    <lineage>
        <taxon>Bacteria</taxon>
        <taxon>Bacillati</taxon>
        <taxon>Bacillota</taxon>
        <taxon>Bacilli</taxon>
        <taxon>Bacillales</taxon>
        <taxon>Gemellaceae</taxon>
        <taxon>Gemella</taxon>
    </lineage>
</organism>
<evidence type="ECO:0000313" key="1">
    <source>
        <dbReference type="EMBL" id="KXB57680.1"/>
    </source>
</evidence>
<proteinExistence type="predicted"/>
<dbReference type="Pfam" id="PF09234">
    <property type="entry name" value="DUF1963"/>
    <property type="match status" value="1"/>
</dbReference>
<gene>
    <name evidence="1" type="ORF">HMPREF3186_01621</name>
</gene>